<name>A0ABZ2EJT9_9BACT</name>
<dbReference type="InterPro" id="IPR025347">
    <property type="entry name" value="DUF4251"/>
</dbReference>
<dbReference type="Proteomes" id="UP001321305">
    <property type="component" value="Chromosome"/>
</dbReference>
<feature type="signal peptide" evidence="1">
    <location>
        <begin position="1"/>
        <end position="23"/>
    </location>
</feature>
<dbReference type="PROSITE" id="PS51257">
    <property type="entry name" value="PROKAR_LIPOPROTEIN"/>
    <property type="match status" value="1"/>
</dbReference>
<keyword evidence="3" id="KW-1185">Reference proteome</keyword>
<proteinExistence type="predicted"/>
<evidence type="ECO:0000313" key="2">
    <source>
        <dbReference type="EMBL" id="WWC83754.1"/>
    </source>
</evidence>
<protein>
    <recommendedName>
        <fullName evidence="4">DUF4251 domain-containing protein</fullName>
    </recommendedName>
</protein>
<dbReference type="Gene3D" id="2.40.128.410">
    <property type="match status" value="1"/>
</dbReference>
<organism evidence="2 3">
    <name type="scientific">Mycovorax composti</name>
    <dbReference type="NCBI Taxonomy" id="2962693"/>
    <lineage>
        <taxon>Bacteria</taxon>
        <taxon>Pseudomonadati</taxon>
        <taxon>Bacteroidota</taxon>
        <taxon>Chitinophagia</taxon>
        <taxon>Chitinophagales</taxon>
        <taxon>Chitinophagaceae</taxon>
        <taxon>Mycovorax</taxon>
    </lineage>
</organism>
<sequence>MKRIIFILAIALLMMGCASTQNAATTQAEIEQKINEQRYTFVAQSVVPTEDSRFNPRLMFPQGNNLYQLTSRYDLKVTPDSVTAYLPFFGRAFTAPLDPTKGGIQFTSTKFTYKKNIRKNNFHITILPQDVSEIQSIYLTISPSGYGSVQITSTNRTPISYHGIIETP</sequence>
<keyword evidence="1" id="KW-0732">Signal</keyword>
<reference evidence="3" key="1">
    <citation type="submission" date="2024-01" db="EMBL/GenBank/DDBJ databases">
        <title>Mycovorax composti gen. nov. sp. nov., a member of the family Chitinophagaceae isolated from button mushroom compost.</title>
        <authorList>
            <person name="Thai M."/>
            <person name="Bell T.L."/>
            <person name="Kertesz M.A."/>
        </authorList>
    </citation>
    <scope>NUCLEOTIDE SEQUENCE [LARGE SCALE GENOMIC DNA]</scope>
    <source>
        <strain evidence="3">C216</strain>
    </source>
</reference>
<accession>A0ABZ2EJT9</accession>
<evidence type="ECO:0000256" key="1">
    <source>
        <dbReference type="SAM" id="SignalP"/>
    </source>
</evidence>
<evidence type="ECO:0008006" key="4">
    <source>
        <dbReference type="Google" id="ProtNLM"/>
    </source>
</evidence>
<dbReference type="RefSeq" id="WP_409965487.1">
    <property type="nucleotide sequence ID" value="NZ_CP144143.1"/>
</dbReference>
<gene>
    <name evidence="2" type="ORF">PIECOFPK_01480</name>
</gene>
<evidence type="ECO:0000313" key="3">
    <source>
        <dbReference type="Proteomes" id="UP001321305"/>
    </source>
</evidence>
<dbReference type="EMBL" id="CP144143">
    <property type="protein sequence ID" value="WWC83754.1"/>
    <property type="molecule type" value="Genomic_DNA"/>
</dbReference>
<feature type="chain" id="PRO_5045427914" description="DUF4251 domain-containing protein" evidence="1">
    <location>
        <begin position="24"/>
        <end position="168"/>
    </location>
</feature>
<dbReference type="Pfam" id="PF14059">
    <property type="entry name" value="DUF4251"/>
    <property type="match status" value="1"/>
</dbReference>